<evidence type="ECO:0000313" key="2">
    <source>
        <dbReference type="Proteomes" id="UP000095210"/>
    </source>
</evidence>
<dbReference type="AlphaFoldDB" id="A0AAC9HMQ5"/>
<protein>
    <submittedName>
        <fullName evidence="1">Uncharacterized protein</fullName>
    </submittedName>
</protein>
<sequence>MIVMTLKELAELVRRGEVTDGPLADYQAAFDKERKIFRKKDD</sequence>
<dbReference type="Proteomes" id="UP000095210">
    <property type="component" value="Chromosome"/>
</dbReference>
<reference evidence="2" key="1">
    <citation type="submission" date="2016-03" db="EMBL/GenBank/DDBJ databases">
        <title>Complete genome sequence of the type strain Actinoalloteichus hymeniacidonis DSM 45092.</title>
        <authorList>
            <person name="Schaffert L."/>
            <person name="Albersmeier A."/>
            <person name="Winkler A."/>
            <person name="Kalinowski J."/>
            <person name="Zotchev S."/>
            <person name="Ruckert C."/>
        </authorList>
    </citation>
    <scope>NUCLEOTIDE SEQUENCE [LARGE SCALE GENOMIC DNA]</scope>
    <source>
        <strain evidence="2">HPA177(T) (DSM 45092(T))</strain>
    </source>
</reference>
<gene>
    <name evidence="1" type="ORF">TL08_03825</name>
</gene>
<evidence type="ECO:0000313" key="1">
    <source>
        <dbReference type="EMBL" id="AOS61596.1"/>
    </source>
</evidence>
<proteinExistence type="predicted"/>
<dbReference type="KEGG" id="ahm:TL08_03825"/>
<keyword evidence="2" id="KW-1185">Reference proteome</keyword>
<name>A0AAC9HMQ5_9PSEU</name>
<dbReference type="EMBL" id="CP014859">
    <property type="protein sequence ID" value="AOS61596.1"/>
    <property type="molecule type" value="Genomic_DNA"/>
</dbReference>
<organism evidence="1 2">
    <name type="scientific">Actinoalloteichus hymeniacidonis</name>
    <dbReference type="NCBI Taxonomy" id="340345"/>
    <lineage>
        <taxon>Bacteria</taxon>
        <taxon>Bacillati</taxon>
        <taxon>Actinomycetota</taxon>
        <taxon>Actinomycetes</taxon>
        <taxon>Pseudonocardiales</taxon>
        <taxon>Pseudonocardiaceae</taxon>
        <taxon>Actinoalloteichus</taxon>
    </lineage>
</organism>
<accession>A0AAC9HMQ5</accession>